<keyword evidence="1" id="KW-1133">Transmembrane helix</keyword>
<feature type="transmembrane region" description="Helical" evidence="1">
    <location>
        <begin position="44"/>
        <end position="64"/>
    </location>
</feature>
<dbReference type="RefSeq" id="WP_073587372.1">
    <property type="nucleotide sequence ID" value="NZ_FRFD01000003.1"/>
</dbReference>
<dbReference type="AlphaFoldDB" id="A0A1M7Y069"/>
<accession>A0A1M7Y069</accession>
<feature type="transmembrane region" description="Helical" evidence="1">
    <location>
        <begin position="102"/>
        <end position="121"/>
    </location>
</feature>
<feature type="transmembrane region" description="Helical" evidence="1">
    <location>
        <begin position="73"/>
        <end position="90"/>
    </location>
</feature>
<protein>
    <submittedName>
        <fullName evidence="2">Uncharacterized protein</fullName>
    </submittedName>
</protein>
<proteinExistence type="predicted"/>
<reference evidence="2 3" key="1">
    <citation type="submission" date="2016-12" db="EMBL/GenBank/DDBJ databases">
        <authorList>
            <person name="Song W.-J."/>
            <person name="Kurnit D.M."/>
        </authorList>
    </citation>
    <scope>NUCLEOTIDE SEQUENCE [LARGE SCALE GENOMIC DNA]</scope>
    <source>
        <strain evidence="2 3">DSM 12503</strain>
    </source>
</reference>
<feature type="transmembrane region" description="Helical" evidence="1">
    <location>
        <begin position="7"/>
        <end position="24"/>
    </location>
</feature>
<keyword evidence="1" id="KW-0472">Membrane</keyword>
<dbReference type="EMBL" id="FRFD01000003">
    <property type="protein sequence ID" value="SHO44695.1"/>
    <property type="molecule type" value="Genomic_DNA"/>
</dbReference>
<organism evidence="2 3">
    <name type="scientific">Anaerocolumna xylanovorans DSM 12503</name>
    <dbReference type="NCBI Taxonomy" id="1121345"/>
    <lineage>
        <taxon>Bacteria</taxon>
        <taxon>Bacillati</taxon>
        <taxon>Bacillota</taxon>
        <taxon>Clostridia</taxon>
        <taxon>Lachnospirales</taxon>
        <taxon>Lachnospiraceae</taxon>
        <taxon>Anaerocolumna</taxon>
    </lineage>
</organism>
<name>A0A1M7Y069_9FIRM</name>
<keyword evidence="1" id="KW-0812">Transmembrane</keyword>
<evidence type="ECO:0000313" key="3">
    <source>
        <dbReference type="Proteomes" id="UP000184612"/>
    </source>
</evidence>
<gene>
    <name evidence="2" type="ORF">SAMN02745217_00691</name>
</gene>
<dbReference type="STRING" id="1121345.SAMN02745217_00691"/>
<evidence type="ECO:0000313" key="2">
    <source>
        <dbReference type="EMBL" id="SHO44695.1"/>
    </source>
</evidence>
<dbReference type="Proteomes" id="UP000184612">
    <property type="component" value="Unassembled WGS sequence"/>
</dbReference>
<sequence length="130" mass="14308">MKPRNELVEFIVGLAMLVVGLYLFTQRVSVSSNFFSSGVYYGSVSIPTGAVFIPFIVGIIMVFAKPESFVSKLVAGLGVLIILVSIIMSVHMRLETISLYEWILYLVSIFGGLGLLGRVLFAKPKTEEKK</sequence>
<keyword evidence="3" id="KW-1185">Reference proteome</keyword>
<evidence type="ECO:0000256" key="1">
    <source>
        <dbReference type="SAM" id="Phobius"/>
    </source>
</evidence>